<dbReference type="AlphaFoldDB" id="A0A9D9DQ93"/>
<keyword evidence="2" id="KW-0808">Transferase</keyword>
<reference evidence="5" key="2">
    <citation type="journal article" date="2021" name="PeerJ">
        <title>Extensive microbial diversity within the chicken gut microbiome revealed by metagenomics and culture.</title>
        <authorList>
            <person name="Gilroy R."/>
            <person name="Ravi A."/>
            <person name="Getino M."/>
            <person name="Pursley I."/>
            <person name="Horton D.L."/>
            <person name="Alikhan N.F."/>
            <person name="Baker D."/>
            <person name="Gharbi K."/>
            <person name="Hall N."/>
            <person name="Watson M."/>
            <person name="Adriaenssens E.M."/>
            <person name="Foster-Nyarko E."/>
            <person name="Jarju S."/>
            <person name="Secka A."/>
            <person name="Antonio M."/>
            <person name="Oren A."/>
            <person name="Chaudhuri R.R."/>
            <person name="La Ragione R."/>
            <person name="Hildebrand F."/>
            <person name="Pallen M.J."/>
        </authorList>
    </citation>
    <scope>NUCLEOTIDE SEQUENCE</scope>
    <source>
        <strain evidence="5">2889</strain>
    </source>
</reference>
<sequence>MPKYIAKTYQGLEETLSQELVDLGATDVTLSKRAVLFDCSQEVLYKANYLCRTALRISKILNEFEISKEEELYDRVYEMPWEKIFPVDAVFTVDSSSLESVFSQSRFASHYAKIAILDRFRRVLGQKPSVDSEYYTIRVEVFVRKNHCEILLDASGMALNHRGYRKPASEAFNEVLASGLLKLGGWNPDTDLYVPFCGNGIVALEAAMQAMNMPAGYYRKGFSFEYWNDFDPKLWKEVKAEAIDAIHDPEGTVWASDSDPMIVGTTEEFLKKIRMHQDVNLSLTDFMRGKRPEGLDDLSNLTLCVPMPVMVRGVEFSATSFYSELGKVLKENYSGCTAMIYTIRESDLRDSLMLTPEKEYELREGLKPAFLNVCKIR</sequence>
<proteinExistence type="predicted"/>
<dbReference type="InterPro" id="IPR054170">
    <property type="entry name" value="RlmL_1st"/>
</dbReference>
<accession>A0A9D9DQ93</accession>
<evidence type="ECO:0000313" key="6">
    <source>
        <dbReference type="Proteomes" id="UP000823612"/>
    </source>
</evidence>
<dbReference type="GO" id="GO:0008990">
    <property type="term" value="F:rRNA (guanine-N2-)-methyltransferase activity"/>
    <property type="evidence" value="ECO:0007669"/>
    <property type="project" value="TreeGrafter"/>
</dbReference>
<name>A0A9D9DQ93_9BACT</name>
<dbReference type="GO" id="GO:0003723">
    <property type="term" value="F:RNA binding"/>
    <property type="evidence" value="ECO:0007669"/>
    <property type="project" value="UniProtKB-UniRule"/>
</dbReference>
<dbReference type="SMART" id="SM00981">
    <property type="entry name" value="THUMP"/>
    <property type="match status" value="1"/>
</dbReference>
<dbReference type="InterPro" id="IPR000241">
    <property type="entry name" value="RlmKL-like_Mtase"/>
</dbReference>
<dbReference type="InterPro" id="IPR029063">
    <property type="entry name" value="SAM-dependent_MTases_sf"/>
</dbReference>
<reference evidence="5" key="1">
    <citation type="submission" date="2020-10" db="EMBL/GenBank/DDBJ databases">
        <authorList>
            <person name="Gilroy R."/>
        </authorList>
    </citation>
    <scope>NUCLEOTIDE SEQUENCE</scope>
    <source>
        <strain evidence="5">2889</strain>
    </source>
</reference>
<dbReference type="PROSITE" id="PS51165">
    <property type="entry name" value="THUMP"/>
    <property type="match status" value="1"/>
</dbReference>
<dbReference type="EMBL" id="JADIMZ010000013">
    <property type="protein sequence ID" value="MBO8431844.1"/>
    <property type="molecule type" value="Genomic_DNA"/>
</dbReference>
<feature type="domain" description="THUMP" evidence="4">
    <location>
        <begin position="42"/>
        <end position="154"/>
    </location>
</feature>
<evidence type="ECO:0000313" key="5">
    <source>
        <dbReference type="EMBL" id="MBO8431844.1"/>
    </source>
</evidence>
<keyword evidence="1" id="KW-0489">Methyltransferase</keyword>
<keyword evidence="3" id="KW-0694">RNA-binding</keyword>
<dbReference type="Proteomes" id="UP000823612">
    <property type="component" value="Unassembled WGS sequence"/>
</dbReference>
<gene>
    <name evidence="5" type="ORF">IAB08_00915</name>
</gene>
<dbReference type="PANTHER" id="PTHR47313">
    <property type="entry name" value="RIBOSOMAL RNA LARGE SUBUNIT METHYLTRANSFERASE K/L"/>
    <property type="match status" value="1"/>
</dbReference>
<evidence type="ECO:0000259" key="4">
    <source>
        <dbReference type="PROSITE" id="PS51165"/>
    </source>
</evidence>
<dbReference type="Gene3D" id="3.40.50.150">
    <property type="entry name" value="Vaccinia Virus protein VP39"/>
    <property type="match status" value="1"/>
</dbReference>
<comment type="caution">
    <text evidence="5">The sequence shown here is derived from an EMBL/GenBank/DDBJ whole genome shotgun (WGS) entry which is preliminary data.</text>
</comment>
<dbReference type="SUPFAM" id="SSF53335">
    <property type="entry name" value="S-adenosyl-L-methionine-dependent methyltransferases"/>
    <property type="match status" value="1"/>
</dbReference>
<organism evidence="5 6">
    <name type="scientific">Candidatus Pullibacteroides excrementavium</name>
    <dbReference type="NCBI Taxonomy" id="2840905"/>
    <lineage>
        <taxon>Bacteria</taxon>
        <taxon>Pseudomonadati</taxon>
        <taxon>Bacteroidota</taxon>
        <taxon>Bacteroidia</taxon>
        <taxon>Bacteroidales</taxon>
        <taxon>Candidatus Pullibacteroides</taxon>
    </lineage>
</organism>
<dbReference type="InterPro" id="IPR004114">
    <property type="entry name" value="THUMP_dom"/>
</dbReference>
<dbReference type="Gene3D" id="3.30.2130.30">
    <property type="match status" value="1"/>
</dbReference>
<dbReference type="GO" id="GO:0070043">
    <property type="term" value="F:rRNA (guanine-N7-)-methyltransferase activity"/>
    <property type="evidence" value="ECO:0007669"/>
    <property type="project" value="TreeGrafter"/>
</dbReference>
<dbReference type="Pfam" id="PF22020">
    <property type="entry name" value="RlmL_1st"/>
    <property type="match status" value="1"/>
</dbReference>
<evidence type="ECO:0000256" key="3">
    <source>
        <dbReference type="PROSITE-ProRule" id="PRU00529"/>
    </source>
</evidence>
<dbReference type="CDD" id="cd11715">
    <property type="entry name" value="THUMP_AdoMetMT"/>
    <property type="match status" value="1"/>
</dbReference>
<dbReference type="Pfam" id="PF01170">
    <property type="entry name" value="UPF0020"/>
    <property type="match status" value="1"/>
</dbReference>
<evidence type="ECO:0000256" key="1">
    <source>
        <dbReference type="ARBA" id="ARBA00022603"/>
    </source>
</evidence>
<dbReference type="Pfam" id="PF02926">
    <property type="entry name" value="THUMP"/>
    <property type="match status" value="1"/>
</dbReference>
<protein>
    <recommendedName>
        <fullName evidence="4">THUMP domain-containing protein</fullName>
    </recommendedName>
</protein>
<evidence type="ECO:0000256" key="2">
    <source>
        <dbReference type="ARBA" id="ARBA00022679"/>
    </source>
</evidence>
<dbReference type="PANTHER" id="PTHR47313:SF1">
    <property type="entry name" value="RIBOSOMAL RNA LARGE SUBUNIT METHYLTRANSFERASE K_L"/>
    <property type="match status" value="1"/>
</dbReference>